<evidence type="ECO:0000256" key="7">
    <source>
        <dbReference type="ARBA" id="ARBA00023288"/>
    </source>
</evidence>
<dbReference type="OMA" id="SHCRECD"/>
<dbReference type="GO" id="GO:0016020">
    <property type="term" value="C:membrane"/>
    <property type="evidence" value="ECO:0007669"/>
    <property type="project" value="UniProtKB-SubCell"/>
</dbReference>
<keyword evidence="5 11" id="KW-0472">Membrane</keyword>
<feature type="transmembrane region" description="Helical" evidence="11">
    <location>
        <begin position="179"/>
        <end position="204"/>
    </location>
</feature>
<comment type="domain">
    <text evidence="11">The DHHC domain is required for palmitoyltransferase activity.</text>
</comment>
<evidence type="ECO:0000256" key="1">
    <source>
        <dbReference type="ARBA" id="ARBA00004141"/>
    </source>
</evidence>
<dbReference type="AlphaFoldDB" id="S7W8Y0"/>
<name>S7W8Y0_SPRLO</name>
<dbReference type="GO" id="GO:0019706">
    <property type="term" value="F:protein-cysteine S-palmitoyltransferase activity"/>
    <property type="evidence" value="ECO:0007669"/>
    <property type="project" value="UniProtKB-EC"/>
</dbReference>
<gene>
    <name evidence="13" type="ORF">SLOPH_1761</name>
</gene>
<dbReference type="STRING" id="1358809.S7W8Y0"/>
<accession>S7W8Y0</accession>
<evidence type="ECO:0000256" key="3">
    <source>
        <dbReference type="ARBA" id="ARBA00022692"/>
    </source>
</evidence>
<evidence type="ECO:0000313" key="14">
    <source>
        <dbReference type="Proteomes" id="UP000014978"/>
    </source>
</evidence>
<evidence type="ECO:0000256" key="5">
    <source>
        <dbReference type="ARBA" id="ARBA00023136"/>
    </source>
</evidence>
<dbReference type="GO" id="GO:0006612">
    <property type="term" value="P:protein targeting to membrane"/>
    <property type="evidence" value="ECO:0007669"/>
    <property type="project" value="TreeGrafter"/>
</dbReference>
<evidence type="ECO:0000256" key="2">
    <source>
        <dbReference type="ARBA" id="ARBA00022679"/>
    </source>
</evidence>
<dbReference type="Proteomes" id="UP000014978">
    <property type="component" value="Unassembled WGS sequence"/>
</dbReference>
<keyword evidence="4 11" id="KW-1133">Transmembrane helix</keyword>
<keyword evidence="3 11" id="KW-0812">Transmembrane</keyword>
<sequence length="248" mass="29683">MEIKFLQRLPNFILLIQTNIFLFTIIEYIFYDTYFTKFIFPFTLLVNLTSLFLVSFTDPGKIIKEKKDKYINEISFYEDDVQVITEIPYKREILISGEKFIENYCVICNIFQPKKISHCYECNSCIFKRDHHCYLLKNCIGENNNFYFFTFLFTTTILSINFVKYLLINIQETPDTDFYFYLSLLCFESMKLLSILFILAYNIYLKLIDTTSIEFVKRDTALSRMFSSIFKIIGQKEIEFIDNDNISF</sequence>
<dbReference type="EMBL" id="ATCN01000298">
    <property type="protein sequence ID" value="EPR79326.1"/>
    <property type="molecule type" value="Genomic_DNA"/>
</dbReference>
<comment type="catalytic activity">
    <reaction evidence="10 11">
        <text>L-cysteinyl-[protein] + hexadecanoyl-CoA = S-hexadecanoyl-L-cysteinyl-[protein] + CoA</text>
        <dbReference type="Rhea" id="RHEA:36683"/>
        <dbReference type="Rhea" id="RHEA-COMP:10131"/>
        <dbReference type="Rhea" id="RHEA-COMP:11032"/>
        <dbReference type="ChEBI" id="CHEBI:29950"/>
        <dbReference type="ChEBI" id="CHEBI:57287"/>
        <dbReference type="ChEBI" id="CHEBI:57379"/>
        <dbReference type="ChEBI" id="CHEBI:74151"/>
        <dbReference type="EC" id="2.3.1.225"/>
    </reaction>
</comment>
<dbReference type="InParanoid" id="S7W8Y0"/>
<keyword evidence="6" id="KW-0564">Palmitate</keyword>
<keyword evidence="14" id="KW-1185">Reference proteome</keyword>
<keyword evidence="7" id="KW-0449">Lipoprotein</keyword>
<evidence type="ECO:0000256" key="11">
    <source>
        <dbReference type="RuleBase" id="RU079119"/>
    </source>
</evidence>
<feature type="transmembrane region" description="Helical" evidence="11">
    <location>
        <begin position="37"/>
        <end position="57"/>
    </location>
</feature>
<evidence type="ECO:0000256" key="6">
    <source>
        <dbReference type="ARBA" id="ARBA00023139"/>
    </source>
</evidence>
<feature type="transmembrane region" description="Helical" evidence="11">
    <location>
        <begin position="12"/>
        <end position="31"/>
    </location>
</feature>
<evidence type="ECO:0000256" key="10">
    <source>
        <dbReference type="ARBA" id="ARBA00048048"/>
    </source>
</evidence>
<dbReference type="PANTHER" id="PTHR22883:SF23">
    <property type="entry name" value="PALMITOYLTRANSFERASE ZDHHC6"/>
    <property type="match status" value="1"/>
</dbReference>
<dbReference type="InterPro" id="IPR039859">
    <property type="entry name" value="PFA4/ZDH16/20/ERF2-like"/>
</dbReference>
<evidence type="ECO:0000256" key="4">
    <source>
        <dbReference type="ARBA" id="ARBA00022989"/>
    </source>
</evidence>
<keyword evidence="8 11" id="KW-0012">Acyltransferase</keyword>
<dbReference type="Pfam" id="PF01529">
    <property type="entry name" value="DHHC"/>
    <property type="match status" value="1"/>
</dbReference>
<comment type="caution">
    <text evidence="13">The sequence shown here is derived from an EMBL/GenBank/DDBJ whole genome shotgun (WGS) entry which is preliminary data.</text>
</comment>
<protein>
    <recommendedName>
        <fullName evidence="11">Palmitoyltransferase</fullName>
        <ecNumber evidence="11">2.3.1.225</ecNumber>
    </recommendedName>
</protein>
<dbReference type="GO" id="GO:0005794">
    <property type="term" value="C:Golgi apparatus"/>
    <property type="evidence" value="ECO:0007669"/>
    <property type="project" value="TreeGrafter"/>
</dbReference>
<dbReference type="VEuPathDB" id="MicrosporidiaDB:SLOPH_1761"/>
<feature type="transmembrane region" description="Helical" evidence="11">
    <location>
        <begin position="146"/>
        <end position="167"/>
    </location>
</feature>
<dbReference type="InterPro" id="IPR001594">
    <property type="entry name" value="Palmitoyltrfase_DHHC"/>
</dbReference>
<evidence type="ECO:0000256" key="8">
    <source>
        <dbReference type="ARBA" id="ARBA00023315"/>
    </source>
</evidence>
<comment type="subcellular location">
    <subcellularLocation>
        <location evidence="1">Membrane</location>
        <topology evidence="1">Multi-pass membrane protein</topology>
    </subcellularLocation>
</comment>
<dbReference type="PANTHER" id="PTHR22883">
    <property type="entry name" value="ZINC FINGER DHHC DOMAIN CONTAINING PROTEIN"/>
    <property type="match status" value="1"/>
</dbReference>
<evidence type="ECO:0000259" key="12">
    <source>
        <dbReference type="Pfam" id="PF01529"/>
    </source>
</evidence>
<dbReference type="HOGENOM" id="CLU_1120733_0_0_1"/>
<organism evidence="13 14">
    <name type="scientific">Spraguea lophii (strain 42_110)</name>
    <name type="common">Microsporidian parasite</name>
    <dbReference type="NCBI Taxonomy" id="1358809"/>
    <lineage>
        <taxon>Eukaryota</taxon>
        <taxon>Fungi</taxon>
        <taxon>Fungi incertae sedis</taxon>
        <taxon>Microsporidia</taxon>
        <taxon>Spragueidae</taxon>
        <taxon>Spraguea</taxon>
    </lineage>
</organism>
<keyword evidence="2 11" id="KW-0808">Transferase</keyword>
<dbReference type="GO" id="GO:0005783">
    <property type="term" value="C:endoplasmic reticulum"/>
    <property type="evidence" value="ECO:0007669"/>
    <property type="project" value="TreeGrafter"/>
</dbReference>
<evidence type="ECO:0000313" key="13">
    <source>
        <dbReference type="EMBL" id="EPR79326.1"/>
    </source>
</evidence>
<feature type="domain" description="Palmitoyltransferase DHHC" evidence="12">
    <location>
        <begin position="101"/>
        <end position="218"/>
    </location>
</feature>
<evidence type="ECO:0000256" key="9">
    <source>
        <dbReference type="ARBA" id="ARBA00038298"/>
    </source>
</evidence>
<comment type="similarity">
    <text evidence="9">Belongs to the DHHC palmitoyltransferase family. PFA5 subfamily.</text>
</comment>
<proteinExistence type="inferred from homology"/>
<dbReference type="OrthoDB" id="9909019at2759"/>
<dbReference type="PROSITE" id="PS50216">
    <property type="entry name" value="DHHC"/>
    <property type="match status" value="1"/>
</dbReference>
<reference evidence="14" key="1">
    <citation type="journal article" date="2013" name="PLoS Genet.">
        <title>The genome of Spraguea lophii and the basis of host-microsporidian interactions.</title>
        <authorList>
            <person name="Campbell S.E."/>
            <person name="Williams T.A."/>
            <person name="Yousuf A."/>
            <person name="Soanes D.M."/>
            <person name="Paszkiewicz K.H."/>
            <person name="Williams B.A.P."/>
        </authorList>
    </citation>
    <scope>NUCLEOTIDE SEQUENCE [LARGE SCALE GENOMIC DNA]</scope>
    <source>
        <strain evidence="14">42_110</strain>
    </source>
</reference>
<dbReference type="EC" id="2.3.1.225" evidence="11"/>